<dbReference type="RefSeq" id="WP_102114656.1">
    <property type="nucleotide sequence ID" value="NZ_BMGN01000001.1"/>
</dbReference>
<organism evidence="1 2">
    <name type="scientific">Niveispirillum cyanobacteriorum</name>
    <dbReference type="NCBI Taxonomy" id="1612173"/>
    <lineage>
        <taxon>Bacteria</taxon>
        <taxon>Pseudomonadati</taxon>
        <taxon>Pseudomonadota</taxon>
        <taxon>Alphaproteobacteria</taxon>
        <taxon>Rhodospirillales</taxon>
        <taxon>Azospirillaceae</taxon>
        <taxon>Niveispirillum</taxon>
    </lineage>
</organism>
<dbReference type="KEGG" id="ncb:C0V82_22350"/>
<dbReference type="Proteomes" id="UP000234752">
    <property type="component" value="Plasmid unnamed1"/>
</dbReference>
<proteinExistence type="predicted"/>
<sequence length="134" mass="14990">MPANRNDKGARRSLPLELLERLRDLDRDVSLKEALALLYVAENDGISLSELRWIMRDTPSTVSRIICRLGAGLDGKAGLYLIEQSTWAHDARVRCLHLTQTAQLLLDSVWQQAGASLWWNGNDRPPKVADRSAG</sequence>
<evidence type="ECO:0000313" key="2">
    <source>
        <dbReference type="Proteomes" id="UP000234752"/>
    </source>
</evidence>
<name>A0A2K9NKI1_9PROT</name>
<evidence type="ECO:0000313" key="1">
    <source>
        <dbReference type="EMBL" id="AUN33136.1"/>
    </source>
</evidence>
<dbReference type="SUPFAM" id="SSF46785">
    <property type="entry name" value="Winged helix' DNA-binding domain"/>
    <property type="match status" value="1"/>
</dbReference>
<keyword evidence="1" id="KW-0614">Plasmid</keyword>
<dbReference type="EMBL" id="CP025613">
    <property type="protein sequence ID" value="AUN33136.1"/>
    <property type="molecule type" value="Genomic_DNA"/>
</dbReference>
<geneLocation type="plasmid" evidence="1 2">
    <name>unnamed1</name>
</geneLocation>
<accession>A0A2K9NKI1</accession>
<reference evidence="1 2" key="1">
    <citation type="submission" date="2017-12" db="EMBL/GenBank/DDBJ databases">
        <title>Genomes of bacteria within cyanobacterial aggregates.</title>
        <authorList>
            <person name="Cai H."/>
        </authorList>
    </citation>
    <scope>NUCLEOTIDE SEQUENCE [LARGE SCALE GENOMIC DNA]</scope>
    <source>
        <strain evidence="1 2">TH16</strain>
        <plasmid evidence="1 2">unnamed1</plasmid>
    </source>
</reference>
<gene>
    <name evidence="1" type="ORF">C0V82_22350</name>
</gene>
<dbReference type="AlphaFoldDB" id="A0A2K9NKI1"/>
<keyword evidence="2" id="KW-1185">Reference proteome</keyword>
<dbReference type="Gene3D" id="1.10.10.10">
    <property type="entry name" value="Winged helix-like DNA-binding domain superfamily/Winged helix DNA-binding domain"/>
    <property type="match status" value="1"/>
</dbReference>
<protein>
    <submittedName>
        <fullName evidence="1">Uncharacterized protein</fullName>
    </submittedName>
</protein>
<dbReference type="OrthoDB" id="8094158at2"/>
<dbReference type="InterPro" id="IPR036388">
    <property type="entry name" value="WH-like_DNA-bd_sf"/>
</dbReference>
<dbReference type="InterPro" id="IPR036390">
    <property type="entry name" value="WH_DNA-bd_sf"/>
</dbReference>